<dbReference type="InterPro" id="IPR011518">
    <property type="entry name" value="Transposase_36"/>
</dbReference>
<dbReference type="Pfam" id="PF07592">
    <property type="entry name" value="DDE_Tnp_ISAZ013"/>
    <property type="match status" value="1"/>
</dbReference>
<evidence type="ECO:0000313" key="1">
    <source>
        <dbReference type="EMBL" id="MBK1634028.1"/>
    </source>
</evidence>
<feature type="non-terminal residue" evidence="1">
    <location>
        <position position="139"/>
    </location>
</feature>
<name>A0ABS1CQF5_9GAMM</name>
<dbReference type="Proteomes" id="UP000748752">
    <property type="component" value="Unassembled WGS sequence"/>
</dbReference>
<comment type="caution">
    <text evidence="1">The sequence shown here is derived from an EMBL/GenBank/DDBJ whole genome shotgun (WGS) entry which is preliminary data.</text>
</comment>
<reference evidence="1 2" key="1">
    <citation type="journal article" date="2020" name="Microorganisms">
        <title>Osmotic Adaptation and Compatible Solute Biosynthesis of Phototrophic Bacteria as Revealed from Genome Analyses.</title>
        <authorList>
            <person name="Imhoff J.F."/>
            <person name="Rahn T."/>
            <person name="Kunzel S."/>
            <person name="Keller A."/>
            <person name="Neulinger S.C."/>
        </authorList>
    </citation>
    <scope>NUCLEOTIDE SEQUENCE [LARGE SCALE GENOMIC DNA]</scope>
    <source>
        <strain evidence="1 2">DSM 6210</strain>
    </source>
</reference>
<organism evidence="1 2">
    <name type="scientific">Thiohalocapsa halophila</name>
    <dbReference type="NCBI Taxonomy" id="69359"/>
    <lineage>
        <taxon>Bacteria</taxon>
        <taxon>Pseudomonadati</taxon>
        <taxon>Pseudomonadota</taxon>
        <taxon>Gammaproteobacteria</taxon>
        <taxon>Chromatiales</taxon>
        <taxon>Chromatiaceae</taxon>
        <taxon>Thiohalocapsa</taxon>
    </lineage>
</organism>
<keyword evidence="2" id="KW-1185">Reference proteome</keyword>
<dbReference type="EMBL" id="NRRV01000207">
    <property type="protein sequence ID" value="MBK1634028.1"/>
    <property type="molecule type" value="Genomic_DNA"/>
</dbReference>
<gene>
    <name evidence="1" type="ORF">CKO31_25575</name>
</gene>
<protein>
    <submittedName>
        <fullName evidence="1">Transposase</fullName>
    </submittedName>
</protein>
<evidence type="ECO:0000313" key="2">
    <source>
        <dbReference type="Proteomes" id="UP000748752"/>
    </source>
</evidence>
<proteinExistence type="predicted"/>
<accession>A0ABS1CQF5</accession>
<sequence>MSIDCKATVNIGPYSRGGMTRGGNKAADHDMGCREKYTPFGIVNEDSRELYLHFGSSAKTSDFIVDGLQAWWEHSPTAARERCSLLQIKVDNGPESNGQRTQFLYRMVQFADAIGKPIQLLYFPPYHSKYNPIERCWGI</sequence>